<feature type="transmembrane region" description="Helical" evidence="1">
    <location>
        <begin position="147"/>
        <end position="164"/>
    </location>
</feature>
<feature type="transmembrane region" description="Helical" evidence="1">
    <location>
        <begin position="298"/>
        <end position="320"/>
    </location>
</feature>
<dbReference type="Proteomes" id="UP000051166">
    <property type="component" value="Unassembled WGS sequence"/>
</dbReference>
<keyword evidence="3" id="KW-1185">Reference proteome</keyword>
<dbReference type="InterPro" id="IPR012507">
    <property type="entry name" value="YibE_F"/>
</dbReference>
<feature type="transmembrane region" description="Helical" evidence="1">
    <location>
        <begin position="7"/>
        <end position="25"/>
    </location>
</feature>
<sequence length="366" mass="40717">MLKVKKILLEVAVIFLGGIALYFATSHNAFMYQQPILQVTAVENGKTSVTKDEFSNRDEQTTQRLTGRILNGSSKGEKYTFSNTYTKSGGIDQKFHVGQQLFVNLYHQKGRTSVSVSTYKRDTYFAILVWIMLCLLLLVMKIKGLRALGSVLFNFILFILIVQLDVNWNITSFFAIFACSALIFTALTLVWILGWNKQCLITLEAIVIGTALAFAICIFAMWITNDQGMHYEALDFATQQPKQLFLAASVIGLLGTVMDAATDIVSTLFEMKRRQPQVGFKRLYSSGKQVGKSIMGPLVNVLLLIFFAETFTLAILYFRTGNSIGYTFSWTMSLGLVQSLISGIGITLVIPTASFLAAITLGRTEK</sequence>
<dbReference type="PATRIC" id="fig|1423801.4.peg.2349"/>
<keyword evidence="1" id="KW-0812">Transmembrane</keyword>
<comment type="caution">
    <text evidence="2">The sequence shown here is derived from an EMBL/GenBank/DDBJ whole genome shotgun (WGS) entry which is preliminary data.</text>
</comment>
<feature type="transmembrane region" description="Helical" evidence="1">
    <location>
        <begin position="340"/>
        <end position="361"/>
    </location>
</feature>
<dbReference type="Pfam" id="PF07907">
    <property type="entry name" value="YibE_F"/>
    <property type="match status" value="1"/>
</dbReference>
<feature type="transmembrane region" description="Helical" evidence="1">
    <location>
        <begin position="244"/>
        <end position="265"/>
    </location>
</feature>
<dbReference type="PANTHER" id="PTHR41771:SF1">
    <property type="entry name" value="MEMBRANE PROTEIN"/>
    <property type="match status" value="1"/>
</dbReference>
<name>A0A0R1VE20_9LACO</name>
<proteinExistence type="predicted"/>
<accession>A0A0R1VE20</accession>
<keyword evidence="1" id="KW-0472">Membrane</keyword>
<dbReference type="PANTHER" id="PTHR41771">
    <property type="entry name" value="MEMBRANE PROTEIN-RELATED"/>
    <property type="match status" value="1"/>
</dbReference>
<feature type="transmembrane region" description="Helical" evidence="1">
    <location>
        <begin position="205"/>
        <end position="224"/>
    </location>
</feature>
<keyword evidence="1" id="KW-1133">Transmembrane helix</keyword>
<dbReference type="AlphaFoldDB" id="A0A0R1VE20"/>
<feature type="transmembrane region" description="Helical" evidence="1">
    <location>
        <begin position="123"/>
        <end position="140"/>
    </location>
</feature>
<evidence type="ECO:0008006" key="4">
    <source>
        <dbReference type="Google" id="ProtNLM"/>
    </source>
</evidence>
<evidence type="ECO:0000313" key="2">
    <source>
        <dbReference type="EMBL" id="KRM00060.1"/>
    </source>
</evidence>
<evidence type="ECO:0000256" key="1">
    <source>
        <dbReference type="SAM" id="Phobius"/>
    </source>
</evidence>
<reference evidence="2 3" key="1">
    <citation type="journal article" date="2015" name="Genome Announc.">
        <title>Expanding the biotechnology potential of lactobacilli through comparative genomics of 213 strains and associated genera.</title>
        <authorList>
            <person name="Sun Z."/>
            <person name="Harris H.M."/>
            <person name="McCann A."/>
            <person name="Guo C."/>
            <person name="Argimon S."/>
            <person name="Zhang W."/>
            <person name="Yang X."/>
            <person name="Jeffery I.B."/>
            <person name="Cooney J.C."/>
            <person name="Kagawa T.F."/>
            <person name="Liu W."/>
            <person name="Song Y."/>
            <person name="Salvetti E."/>
            <person name="Wrobel A."/>
            <person name="Rasinkangas P."/>
            <person name="Parkhill J."/>
            <person name="Rea M.C."/>
            <person name="O'Sullivan O."/>
            <person name="Ritari J."/>
            <person name="Douillard F.P."/>
            <person name="Paul Ross R."/>
            <person name="Yang R."/>
            <person name="Briner A.E."/>
            <person name="Felis G.E."/>
            <person name="de Vos W.M."/>
            <person name="Barrangou R."/>
            <person name="Klaenhammer T.R."/>
            <person name="Caufield P.W."/>
            <person name="Cui Y."/>
            <person name="Zhang H."/>
            <person name="O'Toole P.W."/>
        </authorList>
    </citation>
    <scope>NUCLEOTIDE SEQUENCE [LARGE SCALE GENOMIC DNA]</scope>
    <source>
        <strain evidence="2 3">DSM 16230</strain>
    </source>
</reference>
<dbReference type="STRING" id="1423801.FD50_GL002300"/>
<gene>
    <name evidence="2" type="ORF">FD50_GL002300</name>
</gene>
<protein>
    <recommendedName>
        <fullName evidence="4">YibE/F family protein</fullName>
    </recommendedName>
</protein>
<organism evidence="2 3">
    <name type="scientific">Liquorilactobacillus satsumensis DSM 16230 = JCM 12392</name>
    <dbReference type="NCBI Taxonomy" id="1423801"/>
    <lineage>
        <taxon>Bacteria</taxon>
        <taxon>Bacillati</taxon>
        <taxon>Bacillota</taxon>
        <taxon>Bacilli</taxon>
        <taxon>Lactobacillales</taxon>
        <taxon>Lactobacillaceae</taxon>
        <taxon>Liquorilactobacillus</taxon>
    </lineage>
</organism>
<feature type="transmembrane region" description="Helical" evidence="1">
    <location>
        <begin position="170"/>
        <end position="193"/>
    </location>
</feature>
<dbReference type="EMBL" id="AZFQ01000016">
    <property type="protein sequence ID" value="KRM00060.1"/>
    <property type="molecule type" value="Genomic_DNA"/>
</dbReference>
<evidence type="ECO:0000313" key="3">
    <source>
        <dbReference type="Proteomes" id="UP000051166"/>
    </source>
</evidence>